<dbReference type="RefSeq" id="WP_034557659.1">
    <property type="nucleotide sequence ID" value="NZ_FZML01000015.1"/>
</dbReference>
<dbReference type="AlphaFoldDB" id="A0A4U8TJZ4"/>
<gene>
    <name evidence="1" type="ORF">LS73_004360</name>
</gene>
<evidence type="ECO:0000313" key="2">
    <source>
        <dbReference type="Proteomes" id="UP000029922"/>
    </source>
</evidence>
<evidence type="ECO:0000313" key="1">
    <source>
        <dbReference type="EMBL" id="TLE00647.1"/>
    </source>
</evidence>
<dbReference type="Proteomes" id="UP000029922">
    <property type="component" value="Unassembled WGS sequence"/>
</dbReference>
<dbReference type="EMBL" id="JRPD02000006">
    <property type="protein sequence ID" value="TLE00647.1"/>
    <property type="molecule type" value="Genomic_DNA"/>
</dbReference>
<accession>A0A4U8TJZ4</accession>
<proteinExistence type="predicted"/>
<organism evidence="1 2">
    <name type="scientific">Helicobacter muridarum</name>
    <dbReference type="NCBI Taxonomy" id="216"/>
    <lineage>
        <taxon>Bacteria</taxon>
        <taxon>Pseudomonadati</taxon>
        <taxon>Campylobacterota</taxon>
        <taxon>Epsilonproteobacteria</taxon>
        <taxon>Campylobacterales</taxon>
        <taxon>Helicobacteraceae</taxon>
        <taxon>Helicobacter</taxon>
    </lineage>
</organism>
<reference evidence="1 2" key="1">
    <citation type="journal article" date="2014" name="Genome Announc.">
        <title>Draft genome sequences of eight enterohepatic helicobacter species isolated from both laboratory and wild rodents.</title>
        <authorList>
            <person name="Sheh A."/>
            <person name="Shen Z."/>
            <person name="Fox J.G."/>
        </authorList>
    </citation>
    <scope>NUCLEOTIDE SEQUENCE [LARGE SCALE GENOMIC DNA]</scope>
    <source>
        <strain evidence="1 2">ST1</strain>
    </source>
</reference>
<name>A0A4U8TJZ4_9HELI</name>
<protein>
    <submittedName>
        <fullName evidence="1">Uncharacterized protein</fullName>
    </submittedName>
</protein>
<comment type="caution">
    <text evidence="1">The sequence shown here is derived from an EMBL/GenBank/DDBJ whole genome shotgun (WGS) entry which is preliminary data.</text>
</comment>
<sequence length="70" mass="8239">MLNSKIDFVEKSDIEAIKSTYLSNGYCFPVEKLFIEYKDSKEKEEKIKEFSQDLILLPRTVLKIKAIKHN</sequence>